<evidence type="ECO:0000256" key="3">
    <source>
        <dbReference type="ARBA" id="ARBA00022692"/>
    </source>
</evidence>
<feature type="signal peptide" evidence="12">
    <location>
        <begin position="1"/>
        <end position="16"/>
    </location>
</feature>
<accession>A0A2I4AVP3</accession>
<keyword evidence="8" id="KW-0675">Receptor</keyword>
<dbReference type="OrthoDB" id="8962537at2759"/>
<feature type="domain" description="Ig-like" evidence="13">
    <location>
        <begin position="19"/>
        <end position="114"/>
    </location>
</feature>
<evidence type="ECO:0000256" key="12">
    <source>
        <dbReference type="SAM" id="SignalP"/>
    </source>
</evidence>
<evidence type="ECO:0000256" key="11">
    <source>
        <dbReference type="SAM" id="Phobius"/>
    </source>
</evidence>
<dbReference type="InterPro" id="IPR051713">
    <property type="entry name" value="T-cell_Activation_Regulation"/>
</dbReference>
<dbReference type="SMART" id="SM00406">
    <property type="entry name" value="IGv"/>
    <property type="match status" value="2"/>
</dbReference>
<evidence type="ECO:0000313" key="15">
    <source>
        <dbReference type="RefSeq" id="XP_013859555.1"/>
    </source>
</evidence>
<evidence type="ECO:0000256" key="2">
    <source>
        <dbReference type="ARBA" id="ARBA00022475"/>
    </source>
</evidence>
<evidence type="ECO:0000313" key="14">
    <source>
        <dbReference type="Proteomes" id="UP000192220"/>
    </source>
</evidence>
<evidence type="ECO:0000256" key="4">
    <source>
        <dbReference type="ARBA" id="ARBA00022729"/>
    </source>
</evidence>
<dbReference type="Proteomes" id="UP000192220">
    <property type="component" value="Unplaced"/>
</dbReference>
<proteinExistence type="predicted"/>
<dbReference type="GO" id="GO:0031295">
    <property type="term" value="P:T cell costimulation"/>
    <property type="evidence" value="ECO:0007669"/>
    <property type="project" value="TreeGrafter"/>
</dbReference>
<protein>
    <submittedName>
        <fullName evidence="15">Uncharacterized protein LOC106514704</fullName>
    </submittedName>
</protein>
<evidence type="ECO:0000256" key="1">
    <source>
        <dbReference type="ARBA" id="ARBA00004251"/>
    </source>
</evidence>
<dbReference type="RefSeq" id="XP_013859555.1">
    <property type="nucleotide sequence ID" value="XM_014004101.1"/>
</dbReference>
<organism evidence="14 15">
    <name type="scientific">Austrofundulus limnaeus</name>
    <name type="common">Annual killifish</name>
    <dbReference type="NCBI Taxonomy" id="52670"/>
    <lineage>
        <taxon>Eukaryota</taxon>
        <taxon>Metazoa</taxon>
        <taxon>Chordata</taxon>
        <taxon>Craniata</taxon>
        <taxon>Vertebrata</taxon>
        <taxon>Euteleostomi</taxon>
        <taxon>Actinopterygii</taxon>
        <taxon>Neopterygii</taxon>
        <taxon>Teleostei</taxon>
        <taxon>Neoteleostei</taxon>
        <taxon>Acanthomorphata</taxon>
        <taxon>Ovalentaria</taxon>
        <taxon>Atherinomorphae</taxon>
        <taxon>Cyprinodontiformes</taxon>
        <taxon>Rivulidae</taxon>
        <taxon>Austrofundulus</taxon>
    </lineage>
</organism>
<dbReference type="InterPro" id="IPR003599">
    <property type="entry name" value="Ig_sub"/>
</dbReference>
<dbReference type="InterPro" id="IPR013783">
    <property type="entry name" value="Ig-like_fold"/>
</dbReference>
<evidence type="ECO:0000256" key="10">
    <source>
        <dbReference type="ARBA" id="ARBA00023319"/>
    </source>
</evidence>
<evidence type="ECO:0000256" key="6">
    <source>
        <dbReference type="ARBA" id="ARBA00023136"/>
    </source>
</evidence>
<dbReference type="SMART" id="SM00409">
    <property type="entry name" value="IG"/>
    <property type="match status" value="2"/>
</dbReference>
<dbReference type="InterPro" id="IPR013106">
    <property type="entry name" value="Ig_V-set"/>
</dbReference>
<keyword evidence="6 11" id="KW-0472">Membrane</keyword>
<dbReference type="InterPro" id="IPR007110">
    <property type="entry name" value="Ig-like_dom"/>
</dbReference>
<dbReference type="GO" id="GO:0042102">
    <property type="term" value="P:positive regulation of T cell proliferation"/>
    <property type="evidence" value="ECO:0007669"/>
    <property type="project" value="TreeGrafter"/>
</dbReference>
<dbReference type="PROSITE" id="PS50835">
    <property type="entry name" value="IG_LIKE"/>
    <property type="match status" value="2"/>
</dbReference>
<reference evidence="15" key="1">
    <citation type="submission" date="2025-08" db="UniProtKB">
        <authorList>
            <consortium name="RefSeq"/>
        </authorList>
    </citation>
    <scope>IDENTIFICATION</scope>
    <source>
        <strain evidence="15">Quisiro</strain>
        <tissue evidence="15">Liver</tissue>
    </source>
</reference>
<evidence type="ECO:0000259" key="13">
    <source>
        <dbReference type="PROSITE" id="PS50835"/>
    </source>
</evidence>
<keyword evidence="9" id="KW-0325">Glycoprotein</keyword>
<gene>
    <name evidence="15" type="primary">LOC106514704</name>
</gene>
<comment type="subcellular location">
    <subcellularLocation>
        <location evidence="1">Cell membrane</location>
        <topology evidence="1">Single-pass type I membrane protein</topology>
    </subcellularLocation>
</comment>
<dbReference type="GO" id="GO:0009897">
    <property type="term" value="C:external side of plasma membrane"/>
    <property type="evidence" value="ECO:0007669"/>
    <property type="project" value="TreeGrafter"/>
</dbReference>
<keyword evidence="7" id="KW-1015">Disulfide bond</keyword>
<keyword evidence="2" id="KW-1003">Cell membrane</keyword>
<dbReference type="PANTHER" id="PTHR25466:SF9">
    <property type="entry name" value="FIBRONECTIN TYPE-III DOMAIN-CONTAINING PROTEIN"/>
    <property type="match status" value="1"/>
</dbReference>
<dbReference type="SUPFAM" id="SSF48726">
    <property type="entry name" value="Immunoglobulin"/>
    <property type="match status" value="2"/>
</dbReference>
<dbReference type="InParanoid" id="A0A2I4AVP3"/>
<dbReference type="InterPro" id="IPR036179">
    <property type="entry name" value="Ig-like_dom_sf"/>
</dbReference>
<keyword evidence="10" id="KW-0393">Immunoglobulin domain</keyword>
<feature type="domain" description="Ig-like" evidence="13">
    <location>
        <begin position="162"/>
        <end position="271"/>
    </location>
</feature>
<feature type="transmembrane region" description="Helical" evidence="11">
    <location>
        <begin position="132"/>
        <end position="152"/>
    </location>
</feature>
<evidence type="ECO:0000256" key="9">
    <source>
        <dbReference type="ARBA" id="ARBA00023180"/>
    </source>
</evidence>
<dbReference type="GO" id="GO:0071222">
    <property type="term" value="P:cellular response to lipopolysaccharide"/>
    <property type="evidence" value="ECO:0007669"/>
    <property type="project" value="TreeGrafter"/>
</dbReference>
<sequence>MFLLSVILLQVFHALGVKVTEGVEWVQLPCQVLVSVSNQSTVVWSREDLKFSTIHIRQQSGDDLGEQNQRFNNRTWMKEDALRTGDLSLTLRTPTVSDSETYTCTVRRFGQELSRINVPLKVTEPPPLWPKVVSPVLVLLFVLAAVFGLIFYCRYLKNKVNPAYKLQLVRAVEGQVSVLLPCRTRTRLPPNASVEWRRIDPETVVHVYPVNQCTTTYNQDENDQNRTKMRWNPLKTRDLSLTLYNPSQDDSGLYICTVQKDGCVLKQRVVSLCVKGCSVQDTDPVSDVNSLQDIWRWILSGNIDPQYTLRQSLRSSAGPSLNHLSHLSSYANGSDSEDERL</sequence>
<name>A0A2I4AVP3_AUSLI</name>
<dbReference type="STRING" id="52670.A0A2I4AVP3"/>
<evidence type="ECO:0000256" key="5">
    <source>
        <dbReference type="ARBA" id="ARBA00022989"/>
    </source>
</evidence>
<evidence type="ECO:0000256" key="7">
    <source>
        <dbReference type="ARBA" id="ARBA00023157"/>
    </source>
</evidence>
<dbReference type="GO" id="GO:0042130">
    <property type="term" value="P:negative regulation of T cell proliferation"/>
    <property type="evidence" value="ECO:0007669"/>
    <property type="project" value="TreeGrafter"/>
</dbReference>
<feature type="chain" id="PRO_5014197943" evidence="12">
    <location>
        <begin position="17"/>
        <end position="341"/>
    </location>
</feature>
<dbReference type="Pfam" id="PF07686">
    <property type="entry name" value="V-set"/>
    <property type="match status" value="2"/>
</dbReference>
<dbReference type="GO" id="GO:0006955">
    <property type="term" value="P:immune response"/>
    <property type="evidence" value="ECO:0007669"/>
    <property type="project" value="TreeGrafter"/>
</dbReference>
<dbReference type="AlphaFoldDB" id="A0A2I4AVP3"/>
<dbReference type="GO" id="GO:0007166">
    <property type="term" value="P:cell surface receptor signaling pathway"/>
    <property type="evidence" value="ECO:0007669"/>
    <property type="project" value="TreeGrafter"/>
</dbReference>
<keyword evidence="3 11" id="KW-0812">Transmembrane</keyword>
<dbReference type="Gene3D" id="2.60.40.10">
    <property type="entry name" value="Immunoglobulins"/>
    <property type="match status" value="2"/>
</dbReference>
<dbReference type="KEGG" id="alim:106514704"/>
<dbReference type="PANTHER" id="PTHR25466">
    <property type="entry name" value="T-LYMPHOCYTE ACTIVATION ANTIGEN"/>
    <property type="match status" value="1"/>
</dbReference>
<dbReference type="GeneID" id="106514704"/>
<keyword evidence="14" id="KW-1185">Reference proteome</keyword>
<evidence type="ECO:0000256" key="8">
    <source>
        <dbReference type="ARBA" id="ARBA00023170"/>
    </source>
</evidence>
<keyword evidence="5 11" id="KW-1133">Transmembrane helix</keyword>
<keyword evidence="4 12" id="KW-0732">Signal</keyword>